<gene>
    <name evidence="2" type="ORF">X928_10160</name>
</gene>
<comment type="caution">
    <text evidence="2">The sequence shown here is derived from an EMBL/GenBank/DDBJ whole genome shotgun (WGS) entry which is preliminary data.</text>
</comment>
<reference evidence="2 3" key="1">
    <citation type="submission" date="2013-12" db="EMBL/GenBank/DDBJ databases">
        <title>Comparative genomics of Petrotoga isolates.</title>
        <authorList>
            <person name="Nesbo C.L."/>
            <person name="Charchuk R."/>
            <person name="Chow K."/>
        </authorList>
    </citation>
    <scope>NUCLEOTIDE SEQUENCE [LARGE SCALE GENOMIC DNA]</scope>
    <source>
        <strain evidence="2 3">DSM 10691</strain>
    </source>
</reference>
<evidence type="ECO:0000313" key="3">
    <source>
        <dbReference type="Proteomes" id="UP000236199"/>
    </source>
</evidence>
<dbReference type="EMBL" id="AZRM01000065">
    <property type="protein sequence ID" value="PNR97327.1"/>
    <property type="molecule type" value="Genomic_DNA"/>
</dbReference>
<protein>
    <submittedName>
        <fullName evidence="2">Uncharacterized protein</fullName>
    </submittedName>
</protein>
<evidence type="ECO:0000256" key="1">
    <source>
        <dbReference type="SAM" id="Coils"/>
    </source>
</evidence>
<proteinExistence type="predicted"/>
<accession>A0A2K1P3M7</accession>
<dbReference type="OrthoDB" id="46862at2"/>
<dbReference type="RefSeq" id="WP_103079581.1">
    <property type="nucleotide sequence ID" value="NZ_AZRM01000065.1"/>
</dbReference>
<name>A0A2K1P3M7_9BACT</name>
<organism evidence="2 3">
    <name type="scientific">Petrotoga miotherma DSM 10691</name>
    <dbReference type="NCBI Taxonomy" id="1434326"/>
    <lineage>
        <taxon>Bacteria</taxon>
        <taxon>Thermotogati</taxon>
        <taxon>Thermotogota</taxon>
        <taxon>Thermotogae</taxon>
        <taxon>Petrotogales</taxon>
        <taxon>Petrotogaceae</taxon>
        <taxon>Petrotoga</taxon>
    </lineage>
</organism>
<keyword evidence="3" id="KW-1185">Reference proteome</keyword>
<evidence type="ECO:0000313" key="2">
    <source>
        <dbReference type="EMBL" id="PNR97327.1"/>
    </source>
</evidence>
<feature type="coiled-coil region" evidence="1">
    <location>
        <begin position="105"/>
        <end position="132"/>
    </location>
</feature>
<dbReference type="Proteomes" id="UP000236199">
    <property type="component" value="Unassembled WGS sequence"/>
</dbReference>
<dbReference type="AlphaFoldDB" id="A0A2K1P3M7"/>
<sequence length="176" mass="19649">MIDSIKPENFNPYLGYKLDPGEPGLSNSSPASLSILRVAAHELGNINQFKSQALKKGGIVIYTDIDLNLKRRGGFLAAVGGKSKAVILYRKEISKSTPQDSAYELQNTEKKVNETEDIKQRIEKEIQKIMNELRAETDPEKIKKLLNTLHSLEIYKSNSSSLDLEFILGLTLDLTV</sequence>
<keyword evidence="1" id="KW-0175">Coiled coil</keyword>